<keyword evidence="10" id="KW-1185">Reference proteome</keyword>
<evidence type="ECO:0000256" key="4">
    <source>
        <dbReference type="ARBA" id="ARBA00023136"/>
    </source>
</evidence>
<reference evidence="9 10" key="1">
    <citation type="submission" date="2016-10" db="EMBL/GenBank/DDBJ databases">
        <authorList>
            <person name="de Groot N.N."/>
        </authorList>
    </citation>
    <scope>NUCLEOTIDE SEQUENCE [LARGE SCALE GENOMIC DNA]</scope>
    <source>
        <strain evidence="9 10">DSM 19938</strain>
    </source>
</reference>
<dbReference type="PRINTS" id="PR01434">
    <property type="entry name" value="NADHDHGNASE5"/>
</dbReference>
<feature type="domain" description="NADH:quinone oxidoreductase/Mrp antiporter transmembrane" evidence="7">
    <location>
        <begin position="132"/>
        <end position="418"/>
    </location>
</feature>
<dbReference type="Gene3D" id="1.20.5.2700">
    <property type="match status" value="1"/>
</dbReference>
<accession>A0A1H6ZIS7</accession>
<evidence type="ECO:0000256" key="3">
    <source>
        <dbReference type="ARBA" id="ARBA00022989"/>
    </source>
</evidence>
<feature type="transmembrane region" description="Helical" evidence="6">
    <location>
        <begin position="273"/>
        <end position="290"/>
    </location>
</feature>
<dbReference type="GO" id="GO:0016020">
    <property type="term" value="C:membrane"/>
    <property type="evidence" value="ECO:0007669"/>
    <property type="project" value="UniProtKB-SubCell"/>
</dbReference>
<evidence type="ECO:0000259" key="7">
    <source>
        <dbReference type="Pfam" id="PF00361"/>
    </source>
</evidence>
<dbReference type="Pfam" id="PF00361">
    <property type="entry name" value="Proton_antipo_M"/>
    <property type="match status" value="1"/>
</dbReference>
<comment type="subcellular location">
    <subcellularLocation>
        <location evidence="1">Endomembrane system</location>
        <topology evidence="1">Multi-pass membrane protein</topology>
    </subcellularLocation>
    <subcellularLocation>
        <location evidence="5">Membrane</location>
        <topology evidence="5">Multi-pass membrane protein</topology>
    </subcellularLocation>
</comment>
<dbReference type="PANTHER" id="PTHR42829">
    <property type="entry name" value="NADH-UBIQUINONE OXIDOREDUCTASE CHAIN 5"/>
    <property type="match status" value="1"/>
</dbReference>
<protein>
    <submittedName>
        <fullName evidence="9">NADH dehydrogenase subunit L</fullName>
    </submittedName>
</protein>
<dbReference type="OrthoDB" id="9807568at2"/>
<feature type="transmembrane region" description="Helical" evidence="6">
    <location>
        <begin position="245"/>
        <end position="267"/>
    </location>
</feature>
<evidence type="ECO:0000256" key="1">
    <source>
        <dbReference type="ARBA" id="ARBA00004127"/>
    </source>
</evidence>
<feature type="transmembrane region" description="Helical" evidence="6">
    <location>
        <begin position="302"/>
        <end position="322"/>
    </location>
</feature>
<evidence type="ECO:0000256" key="2">
    <source>
        <dbReference type="ARBA" id="ARBA00022692"/>
    </source>
</evidence>
<sequence>MSETAYTVPASLLLGLPILAFFILWLGGKNLNKPAGWIGAFITGIGLATSIYYADINTLHTVSFNWALIGQTKINLSFRFDELTAIMLIIVHFVALLVQIYSMSYLHGDQNLHRYFAFIQLFLFSMIGIVLAGSLLVMYIFWELVGLSSYLLIGFWYFKPRAVWAAQKAFVLNRIGDAAFLTGILMLFYYIGSTDFEVLAASIQSLDPGILTAIGLCLFGGCMGKSAQFPLSGWLPDAMEGPTPVSALIHAATMVAAGIFLLARISFLLTPEAQIVIACIGTITMVIGAVKATQVWDIKRVLAYSTMSQLGLMVIAVGLGSWRTALFHLATHAFFKAGLFLSAGSVIHAVTPSETDETFDPQDMRTMGGLREYLPITFICFVICSSALAGLPFFSGFLSKDAVIVEAFFWAEKHGAWAYLFPVVIMISAGVTAYYMTRQVWLIFLGEKRYQIFKSVHPHESPFMMWGPMALLAILSVFIWFSWNPFDASHGWFLALVGAEEFGHILWVPLVATGVTLLSIFLAFRATKSEDPFSIYAGNSKNSIPVLKKLAGLNEFSRDTFFIKSFAFISGGLKQFERQIVDALVDGVAKWSVVFAHILSWGDRNIVDGGVKLTVFTLRSAGQGVRGLQNGKIQSYYLVTALGVVLLILWLIVL</sequence>
<proteinExistence type="predicted"/>
<evidence type="ECO:0000313" key="10">
    <source>
        <dbReference type="Proteomes" id="UP000199532"/>
    </source>
</evidence>
<keyword evidence="2 5" id="KW-0812">Transmembrane</keyword>
<evidence type="ECO:0000256" key="6">
    <source>
        <dbReference type="SAM" id="Phobius"/>
    </source>
</evidence>
<feature type="transmembrane region" description="Helical" evidence="6">
    <location>
        <begin position="115"/>
        <end position="133"/>
    </location>
</feature>
<dbReference type="GO" id="GO:0015990">
    <property type="term" value="P:electron transport coupled proton transport"/>
    <property type="evidence" value="ECO:0007669"/>
    <property type="project" value="TreeGrafter"/>
</dbReference>
<keyword evidence="3 6" id="KW-1133">Transmembrane helix</keyword>
<keyword evidence="4 6" id="KW-0472">Membrane</keyword>
<dbReference type="RefSeq" id="WP_090339895.1">
    <property type="nucleotide sequence ID" value="NZ_FNXY01000009.1"/>
</dbReference>
<feature type="transmembrane region" description="Helical" evidence="6">
    <location>
        <begin position="139"/>
        <end position="158"/>
    </location>
</feature>
<feature type="transmembrane region" description="Helical" evidence="6">
    <location>
        <begin position="636"/>
        <end position="653"/>
    </location>
</feature>
<feature type="transmembrane region" description="Helical" evidence="6">
    <location>
        <begin position="503"/>
        <end position="524"/>
    </location>
</feature>
<dbReference type="NCBIfam" id="TIGR01974">
    <property type="entry name" value="NDH_I_L"/>
    <property type="match status" value="1"/>
</dbReference>
<feature type="transmembrane region" description="Helical" evidence="6">
    <location>
        <begin position="463"/>
        <end position="483"/>
    </location>
</feature>
<dbReference type="PANTHER" id="PTHR42829:SF2">
    <property type="entry name" value="NADH-UBIQUINONE OXIDOREDUCTASE CHAIN 5"/>
    <property type="match status" value="1"/>
</dbReference>
<dbReference type="PRINTS" id="PR01435">
    <property type="entry name" value="NPOXDRDTASE5"/>
</dbReference>
<dbReference type="GO" id="GO:0003954">
    <property type="term" value="F:NADH dehydrogenase activity"/>
    <property type="evidence" value="ECO:0007669"/>
    <property type="project" value="TreeGrafter"/>
</dbReference>
<gene>
    <name evidence="9" type="ORF">SAMN04487995_5110</name>
</gene>
<dbReference type="Proteomes" id="UP000199532">
    <property type="component" value="Unassembled WGS sequence"/>
</dbReference>
<dbReference type="InterPro" id="IPR003945">
    <property type="entry name" value="NU5C-like"/>
</dbReference>
<evidence type="ECO:0000259" key="8">
    <source>
        <dbReference type="Pfam" id="PF00662"/>
    </source>
</evidence>
<dbReference type="InterPro" id="IPR001516">
    <property type="entry name" value="Proton_antipo_N"/>
</dbReference>
<feature type="transmembrane region" description="Helical" evidence="6">
    <location>
        <begin position="83"/>
        <end position="103"/>
    </location>
</feature>
<dbReference type="GO" id="GO:0008137">
    <property type="term" value="F:NADH dehydrogenase (ubiquinone) activity"/>
    <property type="evidence" value="ECO:0007669"/>
    <property type="project" value="InterPro"/>
</dbReference>
<evidence type="ECO:0000313" key="9">
    <source>
        <dbReference type="EMBL" id="SEJ53301.1"/>
    </source>
</evidence>
<feature type="transmembrane region" description="Helical" evidence="6">
    <location>
        <begin position="170"/>
        <end position="191"/>
    </location>
</feature>
<evidence type="ECO:0000256" key="5">
    <source>
        <dbReference type="RuleBase" id="RU000320"/>
    </source>
</evidence>
<name>A0A1H6ZIS7_9BACT</name>
<feature type="transmembrane region" description="Helical" evidence="6">
    <location>
        <begin position="373"/>
        <end position="397"/>
    </location>
</feature>
<dbReference type="InterPro" id="IPR001750">
    <property type="entry name" value="ND/Mrp_TM"/>
</dbReference>
<feature type="transmembrane region" description="Helical" evidence="6">
    <location>
        <begin position="417"/>
        <end position="436"/>
    </location>
</feature>
<dbReference type="Pfam" id="PF00662">
    <property type="entry name" value="Proton_antipo_N"/>
    <property type="match status" value="1"/>
</dbReference>
<dbReference type="NCBIfam" id="NF005141">
    <property type="entry name" value="PRK06590.1"/>
    <property type="match status" value="1"/>
</dbReference>
<feature type="transmembrane region" description="Helical" evidence="6">
    <location>
        <begin position="35"/>
        <end position="54"/>
    </location>
</feature>
<feature type="transmembrane region" description="Helical" evidence="6">
    <location>
        <begin position="6"/>
        <end position="28"/>
    </location>
</feature>
<dbReference type="GO" id="GO:0042773">
    <property type="term" value="P:ATP synthesis coupled electron transport"/>
    <property type="evidence" value="ECO:0007669"/>
    <property type="project" value="InterPro"/>
</dbReference>
<dbReference type="AlphaFoldDB" id="A0A1H6ZIS7"/>
<organism evidence="9 10">
    <name type="scientific">Dyadobacter koreensis</name>
    <dbReference type="NCBI Taxonomy" id="408657"/>
    <lineage>
        <taxon>Bacteria</taxon>
        <taxon>Pseudomonadati</taxon>
        <taxon>Bacteroidota</taxon>
        <taxon>Cytophagia</taxon>
        <taxon>Cytophagales</taxon>
        <taxon>Spirosomataceae</taxon>
        <taxon>Dyadobacter</taxon>
    </lineage>
</organism>
<dbReference type="GO" id="GO:0012505">
    <property type="term" value="C:endomembrane system"/>
    <property type="evidence" value="ECO:0007669"/>
    <property type="project" value="UniProtKB-SubCell"/>
</dbReference>
<dbReference type="InterPro" id="IPR018393">
    <property type="entry name" value="NADHpl_OxRdtase_5_subgr"/>
</dbReference>
<dbReference type="EMBL" id="FNXY01000009">
    <property type="protein sequence ID" value="SEJ53301.1"/>
    <property type="molecule type" value="Genomic_DNA"/>
</dbReference>
<feature type="domain" description="NADH-Ubiquinone oxidoreductase (complex I) chain 5 N-terminal" evidence="8">
    <location>
        <begin position="66"/>
        <end position="116"/>
    </location>
</feature>
<dbReference type="STRING" id="408657.SAMN04487995_5110"/>